<reference evidence="1" key="1">
    <citation type="submission" date="2022-07" db="EMBL/GenBank/DDBJ databases">
        <title>Genome Sequence of Lecanicillium saksenae.</title>
        <authorList>
            <person name="Buettner E."/>
        </authorList>
    </citation>
    <scope>NUCLEOTIDE SEQUENCE</scope>
    <source>
        <strain evidence="1">VT-O1</strain>
    </source>
</reference>
<name>A0ACC1R3J1_9HYPO</name>
<comment type="caution">
    <text evidence="1">The sequence shown here is derived from an EMBL/GenBank/DDBJ whole genome shotgun (WGS) entry which is preliminary data.</text>
</comment>
<gene>
    <name evidence="1" type="ORF">NLG97_g1586</name>
</gene>
<organism evidence="1 2">
    <name type="scientific">Lecanicillium saksenae</name>
    <dbReference type="NCBI Taxonomy" id="468837"/>
    <lineage>
        <taxon>Eukaryota</taxon>
        <taxon>Fungi</taxon>
        <taxon>Dikarya</taxon>
        <taxon>Ascomycota</taxon>
        <taxon>Pezizomycotina</taxon>
        <taxon>Sordariomycetes</taxon>
        <taxon>Hypocreomycetidae</taxon>
        <taxon>Hypocreales</taxon>
        <taxon>Cordycipitaceae</taxon>
        <taxon>Lecanicillium</taxon>
    </lineage>
</organism>
<protein>
    <submittedName>
        <fullName evidence="1">Uncharacterized protein</fullName>
    </submittedName>
</protein>
<dbReference type="Proteomes" id="UP001148737">
    <property type="component" value="Unassembled WGS sequence"/>
</dbReference>
<sequence length="270" mass="30660">MPGSAMFSQKQNYSPLPQQNADSAVSSQCGDENLESTAALQKHQASLAQAWKIVYLLLFLLCTFVASTILLLIQSHSCPTNNSFFGLESNLPVPIVNDKRTIDDPMWDAPDLDPYLALVALDSDDAKSRGLLTSMHWPWDNSKSIYVLHGFHSLHCLFTLRDAIMEYHDGKNQTWPHPHLTHCLHTLREDIMCAADDTPRYAGRLHGQENETIVTSGLGQNRMCRDWSKLYQYAVENSACYYRPTDRWIPLLDRYKKCPDGSKPWENKTG</sequence>
<evidence type="ECO:0000313" key="1">
    <source>
        <dbReference type="EMBL" id="KAJ3497843.1"/>
    </source>
</evidence>
<accession>A0ACC1R3J1</accession>
<keyword evidence="2" id="KW-1185">Reference proteome</keyword>
<proteinExistence type="predicted"/>
<dbReference type="EMBL" id="JANAKD010000086">
    <property type="protein sequence ID" value="KAJ3497843.1"/>
    <property type="molecule type" value="Genomic_DNA"/>
</dbReference>
<evidence type="ECO:0000313" key="2">
    <source>
        <dbReference type="Proteomes" id="UP001148737"/>
    </source>
</evidence>